<organism evidence="6 7">
    <name type="scientific">Garciella nitratireducens DSM 15102</name>
    <dbReference type="NCBI Taxonomy" id="1121911"/>
    <lineage>
        <taxon>Bacteria</taxon>
        <taxon>Bacillati</taxon>
        <taxon>Bacillota</taxon>
        <taxon>Clostridia</taxon>
        <taxon>Eubacteriales</taxon>
        <taxon>Eubacteriaceae</taxon>
        <taxon>Garciella</taxon>
    </lineage>
</organism>
<evidence type="ECO:0000313" key="7">
    <source>
        <dbReference type="Proteomes" id="UP000196365"/>
    </source>
</evidence>
<keyword evidence="1" id="KW-0479">Metal-binding</keyword>
<gene>
    <name evidence="6" type="ORF">SAMN02745973_01843</name>
</gene>
<evidence type="ECO:0000256" key="4">
    <source>
        <dbReference type="SAM" id="Phobius"/>
    </source>
</evidence>
<dbReference type="CDD" id="cd09641">
    <property type="entry name" value="Cas3''_I"/>
    <property type="match status" value="1"/>
</dbReference>
<keyword evidence="4" id="KW-0472">Membrane</keyword>
<keyword evidence="6" id="KW-0255">Endonuclease</keyword>
<evidence type="ECO:0000259" key="5">
    <source>
        <dbReference type="PROSITE" id="PS51643"/>
    </source>
</evidence>
<dbReference type="OrthoDB" id="9810236at2"/>
<protein>
    <submittedName>
        <fullName evidence="6">CRISPR-associated endonuclease Cas3-HD</fullName>
    </submittedName>
</protein>
<evidence type="ECO:0000256" key="1">
    <source>
        <dbReference type="ARBA" id="ARBA00022723"/>
    </source>
</evidence>
<keyword evidence="2" id="KW-0378">Hydrolase</keyword>
<dbReference type="GO" id="GO:0051607">
    <property type="term" value="P:defense response to virus"/>
    <property type="evidence" value="ECO:0007669"/>
    <property type="project" value="UniProtKB-KW"/>
</dbReference>
<keyword evidence="3" id="KW-0051">Antiviral defense</keyword>
<sequence length="180" mass="21025">MQFIAHIRKKDKQVQTVEEHLIETKRLSEIYGEKIGVKHITGLAGMLHDLGKYTNEFREYILEAVNNPDIPSRRGKVDHSTAGGKFLYEFFHIPKKNLSLYKGLIAEVVGNAIISHHSYLHDFLNPSLESNYLHRVKEKELHEFNMTIQSFFEKVIFHLFLTLPYFFCRTFIGAWIEISS</sequence>
<reference evidence="6 7" key="1">
    <citation type="submission" date="2017-02" db="EMBL/GenBank/DDBJ databases">
        <authorList>
            <person name="Peterson S.W."/>
        </authorList>
    </citation>
    <scope>NUCLEOTIDE SEQUENCE [LARGE SCALE GENOMIC DNA]</scope>
    <source>
        <strain evidence="6 7">DSM 15102</strain>
    </source>
</reference>
<evidence type="ECO:0000313" key="6">
    <source>
        <dbReference type="EMBL" id="SJZ83805.1"/>
    </source>
</evidence>
<dbReference type="InterPro" id="IPR038257">
    <property type="entry name" value="CRISPR-assoc_Cas3_HD_sf"/>
</dbReference>
<feature type="transmembrane region" description="Helical" evidence="4">
    <location>
        <begin position="155"/>
        <end position="176"/>
    </location>
</feature>
<dbReference type="AlphaFoldDB" id="A0A1T4NX66"/>
<dbReference type="GO" id="GO:0046872">
    <property type="term" value="F:metal ion binding"/>
    <property type="evidence" value="ECO:0007669"/>
    <property type="project" value="UniProtKB-KW"/>
</dbReference>
<dbReference type="RefSeq" id="WP_087679216.1">
    <property type="nucleotide sequence ID" value="NZ_FUWV01000013.1"/>
</dbReference>
<evidence type="ECO:0000256" key="2">
    <source>
        <dbReference type="ARBA" id="ARBA00022801"/>
    </source>
</evidence>
<evidence type="ECO:0000256" key="3">
    <source>
        <dbReference type="ARBA" id="ARBA00023118"/>
    </source>
</evidence>
<dbReference type="PROSITE" id="PS51643">
    <property type="entry name" value="HD_CAS3"/>
    <property type="match status" value="1"/>
</dbReference>
<dbReference type="Gene3D" id="1.10.3210.30">
    <property type="match status" value="1"/>
</dbReference>
<keyword evidence="6" id="KW-0540">Nuclease</keyword>
<feature type="domain" description="HD Cas3-type" evidence="5">
    <location>
        <begin position="10"/>
        <end position="166"/>
    </location>
</feature>
<keyword evidence="7" id="KW-1185">Reference proteome</keyword>
<dbReference type="InterPro" id="IPR006483">
    <property type="entry name" value="CRISPR-assoc_Cas3_HD"/>
</dbReference>
<dbReference type="EMBL" id="FUWV01000013">
    <property type="protein sequence ID" value="SJZ83805.1"/>
    <property type="molecule type" value="Genomic_DNA"/>
</dbReference>
<keyword evidence="4" id="KW-1133">Transmembrane helix</keyword>
<accession>A0A1T4NX66</accession>
<dbReference type="Proteomes" id="UP000196365">
    <property type="component" value="Unassembled WGS sequence"/>
</dbReference>
<dbReference type="NCBIfam" id="TIGR01596">
    <property type="entry name" value="cas3_HD"/>
    <property type="match status" value="1"/>
</dbReference>
<keyword evidence="4" id="KW-0812">Transmembrane</keyword>
<name>A0A1T4NX66_9FIRM</name>
<dbReference type="GO" id="GO:0004519">
    <property type="term" value="F:endonuclease activity"/>
    <property type="evidence" value="ECO:0007669"/>
    <property type="project" value="UniProtKB-KW"/>
</dbReference>
<dbReference type="SUPFAM" id="SSF109604">
    <property type="entry name" value="HD-domain/PDEase-like"/>
    <property type="match status" value="1"/>
</dbReference>
<dbReference type="Pfam" id="PF01966">
    <property type="entry name" value="HD"/>
    <property type="match status" value="1"/>
</dbReference>
<dbReference type="GO" id="GO:0016787">
    <property type="term" value="F:hydrolase activity"/>
    <property type="evidence" value="ECO:0007669"/>
    <property type="project" value="UniProtKB-KW"/>
</dbReference>
<proteinExistence type="predicted"/>
<dbReference type="InterPro" id="IPR006674">
    <property type="entry name" value="HD_domain"/>
</dbReference>